<gene>
    <name evidence="9" type="primary">BNA1</name>
</gene>
<keyword evidence="5 9" id="KW-0479">Metal-binding</keyword>
<dbReference type="EMBL" id="KT246790">
    <property type="protein sequence ID" value="ALL40881.1"/>
    <property type="molecule type" value="mRNA"/>
</dbReference>
<comment type="caution">
    <text evidence="9">Lacks conserved residue(s) required for the propagation of feature annotation.</text>
</comment>
<evidence type="ECO:0000313" key="10">
    <source>
        <dbReference type="EMBL" id="ALL40881.1"/>
    </source>
</evidence>
<dbReference type="FunFam" id="2.60.120.10:FF:000131">
    <property type="entry name" value="3-hydroxyanthranilate 3,4-dioxygenase"/>
    <property type="match status" value="1"/>
</dbReference>
<evidence type="ECO:0000256" key="7">
    <source>
        <dbReference type="ARBA" id="ARBA00023002"/>
    </source>
</evidence>
<dbReference type="GO" id="GO:0005737">
    <property type="term" value="C:cytoplasm"/>
    <property type="evidence" value="ECO:0007669"/>
    <property type="project" value="UniProtKB-SubCell"/>
</dbReference>
<dbReference type="InterPro" id="IPR014710">
    <property type="entry name" value="RmlC-like_jellyroll"/>
</dbReference>
<keyword evidence="3 9" id="KW-0963">Cytoplasm</keyword>
<dbReference type="InterPro" id="IPR011051">
    <property type="entry name" value="RmlC_Cupin_sf"/>
</dbReference>
<evidence type="ECO:0000256" key="9">
    <source>
        <dbReference type="HAMAP-Rule" id="MF_03019"/>
    </source>
</evidence>
<accession>A0A0S1MJ41</accession>
<dbReference type="Gene3D" id="2.60.120.10">
    <property type="entry name" value="Jelly Rolls"/>
    <property type="match status" value="1"/>
</dbReference>
<evidence type="ECO:0000256" key="8">
    <source>
        <dbReference type="ARBA" id="ARBA00023004"/>
    </source>
</evidence>
<evidence type="ECO:0000256" key="6">
    <source>
        <dbReference type="ARBA" id="ARBA00022964"/>
    </source>
</evidence>
<feature type="binding site" evidence="9">
    <location>
        <position position="95"/>
    </location>
    <ligand>
        <name>Fe cation</name>
        <dbReference type="ChEBI" id="CHEBI:24875"/>
        <note>catalytic</note>
    </ligand>
</feature>
<dbReference type="GO" id="GO:0019805">
    <property type="term" value="P:quinolinate biosynthetic process"/>
    <property type="evidence" value="ECO:0007669"/>
    <property type="project" value="UniProtKB-UniRule"/>
</dbReference>
<keyword evidence="8 9" id="KW-0408">Iron</keyword>
<comment type="pathway">
    <text evidence="9">Cofactor biosynthesis; NAD(+) biosynthesis; quinolinate from L-kynurenine: step 3/3.</text>
</comment>
<dbReference type="Pfam" id="PF06052">
    <property type="entry name" value="3-HAO"/>
    <property type="match status" value="1"/>
</dbReference>
<dbReference type="PANTHER" id="PTHR15497:SF3">
    <property type="entry name" value="3-HYDROXYANTHRANILATE 3,4-DIOXYGENASE 2"/>
    <property type="match status" value="1"/>
</dbReference>
<evidence type="ECO:0000256" key="1">
    <source>
        <dbReference type="ARBA" id="ARBA00001954"/>
    </source>
</evidence>
<sequence>MALIPPINFHNWVHENRDKLKPPVNNFCLYDGKDFITMVVGGPNTRSDYHVNQTEEWFYQVKGDMLLKVVNNENEFQDIKIREGEMFLLPANTPHNPCRFENTVGLVMERKRPENSIDRLRWYCPNTSSHDQPQLIREVSFHCEDLGVQLKPFINEWIKDEALRKCGNCGQVAPPF</sequence>
<evidence type="ECO:0000256" key="4">
    <source>
        <dbReference type="ARBA" id="ARBA00022642"/>
    </source>
</evidence>
<dbReference type="CDD" id="cd06123">
    <property type="entry name" value="cupin_HAO"/>
    <property type="match status" value="1"/>
</dbReference>
<dbReference type="GO" id="GO:0043420">
    <property type="term" value="P:anthranilate metabolic process"/>
    <property type="evidence" value="ECO:0007669"/>
    <property type="project" value="UniProtKB-UniRule"/>
</dbReference>
<reference evidence="10" key="1">
    <citation type="submission" date="2015-07" db="EMBL/GenBank/DDBJ databases">
        <title>Elucidating the P. pachyrhizi secretome and potential effectors.</title>
        <authorList>
            <person name="de Carvalho M.C.C.G."/>
            <person name="Nascimento L.C."/>
            <person name="Darben L.M."/>
            <person name="Polizel-Podanosqui A.M."/>
            <person name="Lopes-Caitar V.S."/>
            <person name="Rocha C.S."/>
            <person name="Qi M."/>
            <person name="Carazolle M."/>
            <person name="Kuwahara M.K."/>
            <person name="Pereira G.A.G."/>
            <person name="Abdelnoor R.V."/>
            <person name="Whitham S.A."/>
            <person name="Marcelino-Guimaraes F.C."/>
        </authorList>
    </citation>
    <scope>NUCLEOTIDE SEQUENCE</scope>
</reference>
<dbReference type="EC" id="1.13.11.6" evidence="9"/>
<dbReference type="PANTHER" id="PTHR15497">
    <property type="entry name" value="3-HYDROXYANTHRANILATE 3,4-DIOXYGENASE"/>
    <property type="match status" value="1"/>
</dbReference>
<dbReference type="UniPathway" id="UPA00253">
    <property type="reaction ID" value="UER00330"/>
</dbReference>
<comment type="subcellular location">
    <subcellularLocation>
        <location evidence="9">Cytoplasm</location>
    </subcellularLocation>
</comment>
<evidence type="ECO:0000256" key="2">
    <source>
        <dbReference type="ARBA" id="ARBA00002752"/>
    </source>
</evidence>
<dbReference type="GO" id="GO:0008198">
    <property type="term" value="F:ferrous iron binding"/>
    <property type="evidence" value="ECO:0007669"/>
    <property type="project" value="UniProtKB-UniRule"/>
</dbReference>
<evidence type="ECO:0000256" key="3">
    <source>
        <dbReference type="ARBA" id="ARBA00022490"/>
    </source>
</evidence>
<dbReference type="NCBIfam" id="TIGR03037">
    <property type="entry name" value="anthran_nbaC"/>
    <property type="match status" value="1"/>
</dbReference>
<dbReference type="InterPro" id="IPR010329">
    <property type="entry name" value="3hydroanth_dOase"/>
</dbReference>
<comment type="similarity">
    <text evidence="9">Belongs to the 3-HAO family.</text>
</comment>
<keyword evidence="4 9" id="KW-0662">Pyridine nucleotide biosynthesis</keyword>
<feature type="binding site" evidence="9">
    <location>
        <position position="46"/>
    </location>
    <ligand>
        <name>O2</name>
        <dbReference type="ChEBI" id="CHEBI:15379"/>
    </ligand>
</feature>
<comment type="function">
    <text evidence="2 9">Catalyzes the oxidative ring opening of 3-hydroxyanthranilate to 2-amino-3-carboxymuconate semialdehyde, which spontaneously cyclizes to quinolinate.</text>
</comment>
<name>A0A0S1MJ41_PHAPC</name>
<feature type="binding site" evidence="9">
    <location>
        <position position="109"/>
    </location>
    <ligand>
        <name>substrate</name>
    </ligand>
</feature>
<comment type="cofactor">
    <cofactor evidence="1 9">
        <name>Fe(2+)</name>
        <dbReference type="ChEBI" id="CHEBI:29033"/>
    </cofactor>
</comment>
<feature type="binding site" evidence="9">
    <location>
        <position position="99"/>
    </location>
    <ligand>
        <name>substrate</name>
    </ligand>
</feature>
<dbReference type="HAMAP" id="MF_00825">
    <property type="entry name" value="3_HAO"/>
    <property type="match status" value="1"/>
</dbReference>
<dbReference type="GO" id="GO:0000334">
    <property type="term" value="F:3-hydroxyanthranilate 3,4-dioxygenase activity"/>
    <property type="evidence" value="ECO:0007669"/>
    <property type="project" value="UniProtKB-UniRule"/>
</dbReference>
<protein>
    <recommendedName>
        <fullName evidence="9">3-hydroxyanthranilate 3,4-dioxygenase</fullName>
        <ecNumber evidence="9">1.13.11.6</ecNumber>
    </recommendedName>
    <alternativeName>
        <fullName evidence="9">3-hydroxyanthranilate oxygenase</fullName>
        <shortName evidence="9">3-HAO</shortName>
    </alternativeName>
    <alternativeName>
        <fullName evidence="9">3-hydroxyanthranilic acid dioxygenase</fullName>
        <shortName evidence="9">HAD</shortName>
    </alternativeName>
    <alternativeName>
        <fullName evidence="9">Biosynthesis of nicotinic acid protein 1</fullName>
    </alternativeName>
</protein>
<dbReference type="GO" id="GO:0034354">
    <property type="term" value="P:'de novo' NAD+ biosynthetic process from L-tryptophan"/>
    <property type="evidence" value="ECO:0007669"/>
    <property type="project" value="UniProtKB-UniRule"/>
</dbReference>
<keyword evidence="6 9" id="KW-0223">Dioxygenase</keyword>
<organism evidence="10">
    <name type="scientific">Phakopsora pachyrhizi</name>
    <name type="common">Asian soybean rust disease fungus</name>
    <dbReference type="NCBI Taxonomy" id="170000"/>
    <lineage>
        <taxon>Eukaryota</taxon>
        <taxon>Fungi</taxon>
        <taxon>Dikarya</taxon>
        <taxon>Basidiomycota</taxon>
        <taxon>Pucciniomycotina</taxon>
        <taxon>Pucciniomycetes</taxon>
        <taxon>Pucciniales</taxon>
        <taxon>Phakopsoraceae</taxon>
        <taxon>Phakopsora</taxon>
    </lineage>
</organism>
<feature type="binding site" evidence="9">
    <location>
        <position position="56"/>
    </location>
    <ligand>
        <name>Fe cation</name>
        <dbReference type="ChEBI" id="CHEBI:24875"/>
        <note>catalytic</note>
    </ligand>
</feature>
<proteinExistence type="evidence at transcript level"/>
<evidence type="ECO:0000256" key="5">
    <source>
        <dbReference type="ARBA" id="ARBA00022723"/>
    </source>
</evidence>
<dbReference type="AlphaFoldDB" id="A0A0S1MJ41"/>
<dbReference type="SUPFAM" id="SSF51182">
    <property type="entry name" value="RmlC-like cupins"/>
    <property type="match status" value="1"/>
</dbReference>
<feature type="binding site" evidence="9">
    <location>
        <position position="50"/>
    </location>
    <ligand>
        <name>Fe cation</name>
        <dbReference type="ChEBI" id="CHEBI:24875"/>
        <note>catalytic</note>
    </ligand>
</feature>
<keyword evidence="7 9" id="KW-0560">Oxidoreductase</keyword>
<comment type="catalytic activity">
    <reaction evidence="9">
        <text>3-hydroxyanthranilate + O2 = (2Z,4Z)-2-amino-3-carboxymuconate 6-semialdehyde</text>
        <dbReference type="Rhea" id="RHEA:17953"/>
        <dbReference type="ChEBI" id="CHEBI:15379"/>
        <dbReference type="ChEBI" id="CHEBI:36559"/>
        <dbReference type="ChEBI" id="CHEBI:77612"/>
        <dbReference type="EC" id="1.13.11.6"/>
    </reaction>
</comment>
<dbReference type="GO" id="GO:0006569">
    <property type="term" value="P:L-tryptophan catabolic process"/>
    <property type="evidence" value="ECO:0007669"/>
    <property type="project" value="UniProtKB-UniRule"/>
</dbReference>
<feature type="binding site" evidence="9">
    <location>
        <position position="56"/>
    </location>
    <ligand>
        <name>substrate</name>
    </ligand>
</feature>